<dbReference type="STRING" id="337451.A0A3S3Q655"/>
<keyword evidence="7" id="KW-1185">Reference proteome</keyword>
<dbReference type="InterPro" id="IPR007021">
    <property type="entry name" value="DUF659"/>
</dbReference>
<evidence type="ECO:0000256" key="3">
    <source>
        <dbReference type="ARBA" id="ARBA00022833"/>
    </source>
</evidence>
<dbReference type="PANTHER" id="PTHR46951">
    <property type="entry name" value="BED-TYPE DOMAIN-CONTAINING PROTEIN"/>
    <property type="match status" value="1"/>
</dbReference>
<dbReference type="InterPro" id="IPR003656">
    <property type="entry name" value="Znf_BED"/>
</dbReference>
<dbReference type="PANTHER" id="PTHR46951:SF2">
    <property type="entry name" value="BED-TYPE DOMAIN-CONTAINING PROTEIN"/>
    <property type="match status" value="1"/>
</dbReference>
<evidence type="ECO:0000313" key="7">
    <source>
        <dbReference type="Proteomes" id="UP000283530"/>
    </source>
</evidence>
<keyword evidence="3" id="KW-0862">Zinc</keyword>
<organism evidence="6 7">
    <name type="scientific">Cinnamomum micranthum f. kanehirae</name>
    <dbReference type="NCBI Taxonomy" id="337451"/>
    <lineage>
        <taxon>Eukaryota</taxon>
        <taxon>Viridiplantae</taxon>
        <taxon>Streptophyta</taxon>
        <taxon>Embryophyta</taxon>
        <taxon>Tracheophyta</taxon>
        <taxon>Spermatophyta</taxon>
        <taxon>Magnoliopsida</taxon>
        <taxon>Magnoliidae</taxon>
        <taxon>Laurales</taxon>
        <taxon>Lauraceae</taxon>
        <taxon>Cinnamomum</taxon>
    </lineage>
</organism>
<name>A0A3S3Q655_9MAGN</name>
<keyword evidence="2 4" id="KW-0863">Zinc-finger</keyword>
<accession>A0A3S3Q655</accession>
<dbReference type="GO" id="GO:0008270">
    <property type="term" value="F:zinc ion binding"/>
    <property type="evidence" value="ECO:0007669"/>
    <property type="project" value="UniProtKB-KW"/>
</dbReference>
<dbReference type="GO" id="GO:0003677">
    <property type="term" value="F:DNA binding"/>
    <property type="evidence" value="ECO:0007669"/>
    <property type="project" value="InterPro"/>
</dbReference>
<evidence type="ECO:0000256" key="4">
    <source>
        <dbReference type="PROSITE-ProRule" id="PRU00027"/>
    </source>
</evidence>
<evidence type="ECO:0000256" key="1">
    <source>
        <dbReference type="ARBA" id="ARBA00022723"/>
    </source>
</evidence>
<comment type="caution">
    <text evidence="6">The sequence shown here is derived from an EMBL/GenBank/DDBJ whole genome shotgun (WGS) entry which is preliminary data.</text>
</comment>
<dbReference type="Pfam" id="PF04937">
    <property type="entry name" value="DUF659"/>
    <property type="match status" value="1"/>
</dbReference>
<dbReference type="OrthoDB" id="2442898at2759"/>
<evidence type="ECO:0000259" key="5">
    <source>
        <dbReference type="PROSITE" id="PS50808"/>
    </source>
</evidence>
<keyword evidence="1" id="KW-0479">Metal-binding</keyword>
<sequence>MSDSTPISSVVASIRSDDPAWAYDYVDPTNNKHVICQFCNKVIKGGRITRLKEHLRGVKGDIAPCKNVPGDVKWQMERLVLEGKKDRAKKRQLNEEIGNPYGTPRGDAGEIDVEVEEVEPFTNPITPTTRSRKCKEQVYQISTQNKRRGVSNTSPPPMSNFFAPRTSPGSQPGIKSTLATKELKDVADLAVGPFWFDANLPFNAARSKFCQPMADEIAAMGPGYKMPSYHDLCGKILGKIVLEVNAFMEHYKSCWSETGCSVMADGWTDERQLCIAQKGKELRQLFTSTAWVESNASSTPIDIKITEIILNNTFWKDVEHILKVSEALLVVLRIADSEEKPAMGYMYKAMDRAKEVIQKRDMLKRTWNAASDPINLENITISADWIAEEAPLLAIEDVDGWTATEQPVQS</sequence>
<gene>
    <name evidence="6" type="ORF">CKAN_00801000</name>
</gene>
<reference evidence="6 7" key="1">
    <citation type="journal article" date="2019" name="Nat. Plants">
        <title>Stout camphor tree genome fills gaps in understanding of flowering plant genome evolution.</title>
        <authorList>
            <person name="Chaw S.M."/>
            <person name="Liu Y.C."/>
            <person name="Wu Y.W."/>
            <person name="Wang H.Y."/>
            <person name="Lin C.I."/>
            <person name="Wu C.S."/>
            <person name="Ke H.M."/>
            <person name="Chang L.Y."/>
            <person name="Hsu C.Y."/>
            <person name="Yang H.T."/>
            <person name="Sudianto E."/>
            <person name="Hsu M.H."/>
            <person name="Wu K.P."/>
            <person name="Wang L.N."/>
            <person name="Leebens-Mack J.H."/>
            <person name="Tsai I.J."/>
        </authorList>
    </citation>
    <scope>NUCLEOTIDE SEQUENCE [LARGE SCALE GENOMIC DNA]</scope>
    <source>
        <strain evidence="7">cv. Chaw 1501</strain>
        <tissue evidence="6">Young leaves</tissue>
    </source>
</reference>
<proteinExistence type="predicted"/>
<protein>
    <recommendedName>
        <fullName evidence="5">BED-type domain-containing protein</fullName>
    </recommendedName>
</protein>
<feature type="domain" description="BED-type" evidence="5">
    <location>
        <begin position="15"/>
        <end position="72"/>
    </location>
</feature>
<dbReference type="PROSITE" id="PS50808">
    <property type="entry name" value="ZF_BED"/>
    <property type="match status" value="1"/>
</dbReference>
<evidence type="ECO:0000313" key="6">
    <source>
        <dbReference type="EMBL" id="RWR79438.1"/>
    </source>
</evidence>
<dbReference type="Pfam" id="PF02892">
    <property type="entry name" value="zf-BED"/>
    <property type="match status" value="1"/>
</dbReference>
<dbReference type="EMBL" id="QPKB01000003">
    <property type="protein sequence ID" value="RWR79438.1"/>
    <property type="molecule type" value="Genomic_DNA"/>
</dbReference>
<dbReference type="AlphaFoldDB" id="A0A3S3Q655"/>
<evidence type="ECO:0000256" key="2">
    <source>
        <dbReference type="ARBA" id="ARBA00022771"/>
    </source>
</evidence>
<dbReference type="Proteomes" id="UP000283530">
    <property type="component" value="Unassembled WGS sequence"/>
</dbReference>